<sequence length="105" mass="11486">MLSDHPAATVAICQRFLRRWGSGQQIPALLQLIRPQGRSSSLPLSSLLPVERSALSSSPDSGATQSDTHSLRYTAWPPPPPLPISATLERSPTRHLPTPPFFDHQ</sequence>
<protein>
    <submittedName>
        <fullName evidence="2">Uncharacterized protein</fullName>
    </submittedName>
</protein>
<organism evidence="2 3">
    <name type="scientific">Pleuronectes platessa</name>
    <name type="common">European plaice</name>
    <dbReference type="NCBI Taxonomy" id="8262"/>
    <lineage>
        <taxon>Eukaryota</taxon>
        <taxon>Metazoa</taxon>
        <taxon>Chordata</taxon>
        <taxon>Craniata</taxon>
        <taxon>Vertebrata</taxon>
        <taxon>Euteleostomi</taxon>
        <taxon>Actinopterygii</taxon>
        <taxon>Neopterygii</taxon>
        <taxon>Teleostei</taxon>
        <taxon>Neoteleostei</taxon>
        <taxon>Acanthomorphata</taxon>
        <taxon>Carangaria</taxon>
        <taxon>Pleuronectiformes</taxon>
        <taxon>Pleuronectoidei</taxon>
        <taxon>Pleuronectidae</taxon>
        <taxon>Pleuronectes</taxon>
    </lineage>
</organism>
<feature type="compositionally biased region" description="Polar residues" evidence="1">
    <location>
        <begin position="54"/>
        <end position="68"/>
    </location>
</feature>
<gene>
    <name evidence="2" type="ORF">PLEPLA_LOCUS46646</name>
</gene>
<comment type="caution">
    <text evidence="2">The sequence shown here is derived from an EMBL/GenBank/DDBJ whole genome shotgun (WGS) entry which is preliminary data.</text>
</comment>
<name>A0A9N7W0V1_PLEPL</name>
<proteinExistence type="predicted"/>
<feature type="region of interest" description="Disordered" evidence="1">
    <location>
        <begin position="51"/>
        <end position="105"/>
    </location>
</feature>
<evidence type="ECO:0000256" key="1">
    <source>
        <dbReference type="SAM" id="MobiDB-lite"/>
    </source>
</evidence>
<evidence type="ECO:0000313" key="2">
    <source>
        <dbReference type="EMBL" id="CAB1458813.1"/>
    </source>
</evidence>
<evidence type="ECO:0000313" key="3">
    <source>
        <dbReference type="Proteomes" id="UP001153269"/>
    </source>
</evidence>
<reference evidence="2" key="1">
    <citation type="submission" date="2020-03" db="EMBL/GenBank/DDBJ databases">
        <authorList>
            <person name="Weist P."/>
        </authorList>
    </citation>
    <scope>NUCLEOTIDE SEQUENCE</scope>
</reference>
<accession>A0A9N7W0V1</accession>
<dbReference type="AlphaFoldDB" id="A0A9N7W0V1"/>
<dbReference type="EMBL" id="CADEAL010004402">
    <property type="protein sequence ID" value="CAB1458813.1"/>
    <property type="molecule type" value="Genomic_DNA"/>
</dbReference>
<keyword evidence="3" id="KW-1185">Reference proteome</keyword>
<dbReference type="Proteomes" id="UP001153269">
    <property type="component" value="Unassembled WGS sequence"/>
</dbReference>